<evidence type="ECO:0000313" key="13">
    <source>
        <dbReference type="EMBL" id="KAK4526045.1"/>
    </source>
</evidence>
<evidence type="ECO:0000259" key="12">
    <source>
        <dbReference type="PROSITE" id="PS50127"/>
    </source>
</evidence>
<accession>A0AAV9IF11</accession>
<dbReference type="InterPro" id="IPR023313">
    <property type="entry name" value="UBQ-conjugating_AS"/>
</dbReference>
<organism evidence="13 14">
    <name type="scientific">Galdieria yellowstonensis</name>
    <dbReference type="NCBI Taxonomy" id="3028027"/>
    <lineage>
        <taxon>Eukaryota</taxon>
        <taxon>Rhodophyta</taxon>
        <taxon>Bangiophyceae</taxon>
        <taxon>Galdieriales</taxon>
        <taxon>Galdieriaceae</taxon>
        <taxon>Galdieria</taxon>
    </lineage>
</organism>
<comment type="pathway">
    <text evidence="2">Protein modification; protein sumoylation.</text>
</comment>
<dbReference type="CDD" id="cd23798">
    <property type="entry name" value="UBCc_UBE2I"/>
    <property type="match status" value="1"/>
</dbReference>
<sequence length="159" mass="18530">MANSLALTRLQEEHRQFRKDHPHGFFARPFDEDGKRNYFKWFCGIPGKKGTEWEGGTYHLILEFSDDYPTKPPVCKFDPPLFHPNIFPSGTVCLSLLDPSKDWKPSVTIKSILFAIQELLASPNLDDPAQAEPYKMMKESPEEYRKTVREMVRKSFIRH</sequence>
<dbReference type="Gene3D" id="3.10.110.10">
    <property type="entry name" value="Ubiquitin Conjugating Enzyme"/>
    <property type="match status" value="1"/>
</dbReference>
<protein>
    <recommendedName>
        <fullName evidence="8">SUMO-conjugating enzyme UBC9</fullName>
    </recommendedName>
    <alternativeName>
        <fullName evidence="9">Ubiquitin carrier protein 9</fullName>
    </alternativeName>
</protein>
<evidence type="ECO:0000256" key="3">
    <source>
        <dbReference type="ARBA" id="ARBA00022679"/>
    </source>
</evidence>
<dbReference type="InterPro" id="IPR016135">
    <property type="entry name" value="UBQ-conjugating_enzyme/RWD"/>
</dbReference>
<evidence type="ECO:0000256" key="9">
    <source>
        <dbReference type="ARBA" id="ARBA00044296"/>
    </source>
</evidence>
<dbReference type="PROSITE" id="PS50127">
    <property type="entry name" value="UBC_2"/>
    <property type="match status" value="1"/>
</dbReference>
<dbReference type="SUPFAM" id="SSF54495">
    <property type="entry name" value="UBC-like"/>
    <property type="match status" value="1"/>
</dbReference>
<dbReference type="GO" id="GO:0005634">
    <property type="term" value="C:nucleus"/>
    <property type="evidence" value="ECO:0007669"/>
    <property type="project" value="UniProtKB-SubCell"/>
</dbReference>
<comment type="similarity">
    <text evidence="11">Belongs to the ubiquitin-conjugating enzyme family.</text>
</comment>
<reference evidence="13 14" key="1">
    <citation type="submission" date="2022-07" db="EMBL/GenBank/DDBJ databases">
        <title>Genome-wide signatures of adaptation to extreme environments.</title>
        <authorList>
            <person name="Cho C.H."/>
            <person name="Yoon H.S."/>
        </authorList>
    </citation>
    <scope>NUCLEOTIDE SEQUENCE [LARGE SCALE GENOMIC DNA]</scope>
    <source>
        <strain evidence="13 14">108.79 E11</strain>
    </source>
</reference>
<dbReference type="SMART" id="SM00212">
    <property type="entry name" value="UBCc"/>
    <property type="match status" value="1"/>
</dbReference>
<dbReference type="GO" id="GO:0005524">
    <property type="term" value="F:ATP binding"/>
    <property type="evidence" value="ECO:0007669"/>
    <property type="project" value="UniProtKB-UniRule"/>
</dbReference>
<dbReference type="GO" id="GO:0005694">
    <property type="term" value="C:chromosome"/>
    <property type="evidence" value="ECO:0007669"/>
    <property type="project" value="UniProtKB-ARBA"/>
</dbReference>
<keyword evidence="7" id="KW-0539">Nucleus</keyword>
<feature type="domain" description="UBC core" evidence="12">
    <location>
        <begin position="5"/>
        <end position="157"/>
    </location>
</feature>
<evidence type="ECO:0000256" key="11">
    <source>
        <dbReference type="RuleBase" id="RU362109"/>
    </source>
</evidence>
<dbReference type="Proteomes" id="UP001300502">
    <property type="component" value="Unassembled WGS sequence"/>
</dbReference>
<comment type="subcellular location">
    <subcellularLocation>
        <location evidence="1">Nucleus</location>
    </subcellularLocation>
</comment>
<evidence type="ECO:0000256" key="10">
    <source>
        <dbReference type="PROSITE-ProRule" id="PRU10133"/>
    </source>
</evidence>
<gene>
    <name evidence="13" type="ORF">GAYE_SCF19G3956</name>
</gene>
<dbReference type="EMBL" id="JANCYU010000036">
    <property type="protein sequence ID" value="KAK4526045.1"/>
    <property type="molecule type" value="Genomic_DNA"/>
</dbReference>
<dbReference type="InterPro" id="IPR000608">
    <property type="entry name" value="UBC"/>
</dbReference>
<evidence type="ECO:0000256" key="1">
    <source>
        <dbReference type="ARBA" id="ARBA00004123"/>
    </source>
</evidence>
<dbReference type="FunFam" id="3.10.110.10:FF:000035">
    <property type="entry name" value="SUMO-conjugating enzyme ubc9"/>
    <property type="match status" value="1"/>
</dbReference>
<evidence type="ECO:0000256" key="5">
    <source>
        <dbReference type="ARBA" id="ARBA00022786"/>
    </source>
</evidence>
<dbReference type="Pfam" id="PF00179">
    <property type="entry name" value="UQ_con"/>
    <property type="match status" value="1"/>
</dbReference>
<dbReference type="InterPro" id="IPR050113">
    <property type="entry name" value="Ub_conjugating_enzyme"/>
</dbReference>
<name>A0AAV9IF11_9RHOD</name>
<evidence type="ECO:0000313" key="14">
    <source>
        <dbReference type="Proteomes" id="UP001300502"/>
    </source>
</evidence>
<feature type="active site" description="Glycyl thioester intermediate" evidence="10">
    <location>
        <position position="93"/>
    </location>
</feature>
<evidence type="ECO:0000256" key="8">
    <source>
        <dbReference type="ARBA" id="ARBA00039165"/>
    </source>
</evidence>
<evidence type="ECO:0000256" key="7">
    <source>
        <dbReference type="ARBA" id="ARBA00023242"/>
    </source>
</evidence>
<proteinExistence type="inferred from homology"/>
<keyword evidence="14" id="KW-1185">Reference proteome</keyword>
<dbReference type="GO" id="GO:0019787">
    <property type="term" value="F:ubiquitin-like protein transferase activity"/>
    <property type="evidence" value="ECO:0007669"/>
    <property type="project" value="UniProtKB-ARBA"/>
</dbReference>
<keyword evidence="6 11" id="KW-0067">ATP-binding</keyword>
<comment type="caution">
    <text evidence="13">The sequence shown here is derived from an EMBL/GenBank/DDBJ whole genome shotgun (WGS) entry which is preliminary data.</text>
</comment>
<dbReference type="AlphaFoldDB" id="A0AAV9IF11"/>
<evidence type="ECO:0000256" key="2">
    <source>
        <dbReference type="ARBA" id="ARBA00004718"/>
    </source>
</evidence>
<keyword evidence="5 11" id="KW-0833">Ubl conjugation pathway</keyword>
<keyword evidence="3" id="KW-0808">Transferase</keyword>
<dbReference type="PANTHER" id="PTHR24067">
    <property type="entry name" value="UBIQUITIN-CONJUGATING ENZYME E2"/>
    <property type="match status" value="1"/>
</dbReference>
<keyword evidence="4 11" id="KW-0547">Nucleotide-binding</keyword>
<evidence type="ECO:0000256" key="6">
    <source>
        <dbReference type="ARBA" id="ARBA00022840"/>
    </source>
</evidence>
<dbReference type="PROSITE" id="PS00183">
    <property type="entry name" value="UBC_1"/>
    <property type="match status" value="1"/>
</dbReference>
<evidence type="ECO:0000256" key="4">
    <source>
        <dbReference type="ARBA" id="ARBA00022741"/>
    </source>
</evidence>